<proteinExistence type="predicted"/>
<dbReference type="EMBL" id="LR824537">
    <property type="protein sequence ID" value="CAH1645612.1"/>
    <property type="molecule type" value="Genomic_DNA"/>
</dbReference>
<reference evidence="1" key="1">
    <citation type="submission" date="2022-02" db="EMBL/GenBank/DDBJ databases">
        <authorList>
            <person name="King R."/>
        </authorList>
    </citation>
    <scope>NUCLEOTIDE SEQUENCE</scope>
</reference>
<name>A0A9P0IGW9_SPOLI</name>
<accession>A0A9P0IGW9</accession>
<keyword evidence="2" id="KW-1185">Reference proteome</keyword>
<protein>
    <submittedName>
        <fullName evidence="1">Uncharacterized protein</fullName>
    </submittedName>
</protein>
<gene>
    <name evidence="1" type="ORF">SPLIT_LOCUS10964</name>
</gene>
<evidence type="ECO:0000313" key="1">
    <source>
        <dbReference type="EMBL" id="CAH1645612.1"/>
    </source>
</evidence>
<organism evidence="1 2">
    <name type="scientific">Spodoptera littoralis</name>
    <name type="common">Egyptian cotton leafworm</name>
    <dbReference type="NCBI Taxonomy" id="7109"/>
    <lineage>
        <taxon>Eukaryota</taxon>
        <taxon>Metazoa</taxon>
        <taxon>Ecdysozoa</taxon>
        <taxon>Arthropoda</taxon>
        <taxon>Hexapoda</taxon>
        <taxon>Insecta</taxon>
        <taxon>Pterygota</taxon>
        <taxon>Neoptera</taxon>
        <taxon>Endopterygota</taxon>
        <taxon>Lepidoptera</taxon>
        <taxon>Glossata</taxon>
        <taxon>Ditrysia</taxon>
        <taxon>Noctuoidea</taxon>
        <taxon>Noctuidae</taxon>
        <taxon>Amphipyrinae</taxon>
        <taxon>Spodoptera</taxon>
    </lineage>
</organism>
<dbReference type="AlphaFoldDB" id="A0A9P0IGW9"/>
<evidence type="ECO:0000313" key="2">
    <source>
        <dbReference type="Proteomes" id="UP001153321"/>
    </source>
</evidence>
<dbReference type="Proteomes" id="UP001153321">
    <property type="component" value="Chromosome 6"/>
</dbReference>
<sequence length="126" mass="14552">MLKYCGEINAYWQIFSVRWKLVSWFKTLHTLMSLSDHTNTKVLCLRDSPFVFVHVIGNLLTLLDKKSRRRCLCKFQNCVCIDCLSFSGIFCKHCFLHEQGGNSGCFSLCFSYTAPGSLFRLGFFII</sequence>